<keyword evidence="5" id="KW-0472">Membrane</keyword>
<dbReference type="AlphaFoldDB" id="C1DXF7"/>
<dbReference type="CDD" id="cd07984">
    <property type="entry name" value="LPLAT_LABLAT-like"/>
    <property type="match status" value="1"/>
</dbReference>
<evidence type="ECO:0000256" key="5">
    <source>
        <dbReference type="ARBA" id="ARBA00023136"/>
    </source>
</evidence>
<name>C1DXF7_SULAA</name>
<dbReference type="PANTHER" id="PTHR30606:SF10">
    <property type="entry name" value="PHOSPHATIDYLINOSITOL MANNOSIDE ACYLTRANSFERASE"/>
    <property type="match status" value="1"/>
</dbReference>
<dbReference type="GO" id="GO:0016746">
    <property type="term" value="F:acyltransferase activity"/>
    <property type="evidence" value="ECO:0007669"/>
    <property type="project" value="UniProtKB-KW"/>
</dbReference>
<dbReference type="Proteomes" id="UP000001369">
    <property type="component" value="Chromosome"/>
</dbReference>
<evidence type="ECO:0000313" key="7">
    <source>
        <dbReference type="EMBL" id="ACN98676.1"/>
    </source>
</evidence>
<keyword evidence="8" id="KW-1185">Reference proteome</keyword>
<evidence type="ECO:0000256" key="2">
    <source>
        <dbReference type="ARBA" id="ARBA00022475"/>
    </source>
</evidence>
<dbReference type="InterPro" id="IPR004960">
    <property type="entry name" value="LipA_acyltrans"/>
</dbReference>
<sequence>MLDKLIDFTFNYFKSLDREKALRKANQIGNFLYFINYRKDVIEKNLSIAFPDKDQNWKDFIRKKSLQNIGRVLVEFPRQPYYVKSREIKDIVKIEKGLNLLEEIKKSGGIIVSGHISSWEMCGTGLSYYLNGLTSLAYRQKNEKINKIITQIREQSGIKIIYHDQPLKYFINALKNREVISFLVDQNALKHRGYFVDFFGLKASTVNFPAKLVAKYKVPILVSYIYFNEEDKKYYITVERLEYQQGTAEEETAFNITQAYTKKIEEYVRKHPDQYLWVHKRWKTRENEDLEKIY</sequence>
<keyword evidence="4 7" id="KW-0808">Transferase</keyword>
<keyword evidence="3" id="KW-0997">Cell inner membrane</keyword>
<evidence type="ECO:0000256" key="4">
    <source>
        <dbReference type="ARBA" id="ARBA00022679"/>
    </source>
</evidence>
<dbReference type="HOGENOM" id="CLU_049421_4_0_0"/>
<accession>C1DXF7</accession>
<dbReference type="PANTHER" id="PTHR30606">
    <property type="entry name" value="LIPID A BIOSYNTHESIS LAUROYL ACYLTRANSFERASE"/>
    <property type="match status" value="1"/>
</dbReference>
<organism evidence="7 8">
    <name type="scientific">Sulfurihydrogenibium azorense (strain DSM 15241 / OCM 825 / Az-Fu1)</name>
    <dbReference type="NCBI Taxonomy" id="204536"/>
    <lineage>
        <taxon>Bacteria</taxon>
        <taxon>Pseudomonadati</taxon>
        <taxon>Aquificota</taxon>
        <taxon>Aquificia</taxon>
        <taxon>Aquificales</taxon>
        <taxon>Hydrogenothermaceae</taxon>
        <taxon>Sulfurihydrogenibium</taxon>
    </lineage>
</organism>
<proteinExistence type="predicted"/>
<gene>
    <name evidence="7" type="ordered locus">SULAZ_0072</name>
</gene>
<evidence type="ECO:0000313" key="8">
    <source>
        <dbReference type="Proteomes" id="UP000001369"/>
    </source>
</evidence>
<dbReference type="RefSeq" id="WP_012673998.1">
    <property type="nucleotide sequence ID" value="NC_012438.1"/>
</dbReference>
<dbReference type="GO" id="GO:0009247">
    <property type="term" value="P:glycolipid biosynthetic process"/>
    <property type="evidence" value="ECO:0007669"/>
    <property type="project" value="UniProtKB-ARBA"/>
</dbReference>
<evidence type="ECO:0000256" key="6">
    <source>
        <dbReference type="ARBA" id="ARBA00023315"/>
    </source>
</evidence>
<evidence type="ECO:0000256" key="3">
    <source>
        <dbReference type="ARBA" id="ARBA00022519"/>
    </source>
</evidence>
<dbReference type="eggNOG" id="COG1560">
    <property type="taxonomic scope" value="Bacteria"/>
</dbReference>
<reference evidence="7 8" key="1">
    <citation type="journal article" date="2009" name="J. Bacteriol.">
        <title>Complete and draft genome sequences of six members of the Aquificales.</title>
        <authorList>
            <person name="Reysenbach A.L."/>
            <person name="Hamamura N."/>
            <person name="Podar M."/>
            <person name="Griffiths E."/>
            <person name="Ferreira S."/>
            <person name="Hochstein R."/>
            <person name="Heidelberg J."/>
            <person name="Johnson J."/>
            <person name="Mead D."/>
            <person name="Pohorille A."/>
            <person name="Sarmiento M."/>
            <person name="Schweighofer K."/>
            <person name="Seshadri R."/>
            <person name="Voytek M.A."/>
        </authorList>
    </citation>
    <scope>NUCLEOTIDE SEQUENCE [LARGE SCALE GENOMIC DNA]</scope>
    <source>
        <strain evidence="8">Az-Fu1 / DSM 15241 / OCM 825</strain>
    </source>
</reference>
<protein>
    <submittedName>
        <fullName evidence="7">Lipid A biosynthesis (Kdo)2-(Lauroyl)-lipid IVA acyltransferase superfamily protein</fullName>
    </submittedName>
</protein>
<dbReference type="EMBL" id="CP001229">
    <property type="protein sequence ID" value="ACN98676.1"/>
    <property type="molecule type" value="Genomic_DNA"/>
</dbReference>
<dbReference type="STRING" id="204536.SULAZ_0072"/>
<keyword evidence="6 7" id="KW-0012">Acyltransferase</keyword>
<keyword evidence="2" id="KW-1003">Cell membrane</keyword>
<dbReference type="OrthoDB" id="9801955at2"/>
<comment type="subcellular location">
    <subcellularLocation>
        <location evidence="1">Cell inner membrane</location>
    </subcellularLocation>
</comment>
<dbReference type="KEGG" id="saf:SULAZ_0072"/>
<dbReference type="Pfam" id="PF03279">
    <property type="entry name" value="Lip_A_acyltrans"/>
    <property type="match status" value="1"/>
</dbReference>
<evidence type="ECO:0000256" key="1">
    <source>
        <dbReference type="ARBA" id="ARBA00004533"/>
    </source>
</evidence>
<dbReference type="GO" id="GO:0005886">
    <property type="term" value="C:plasma membrane"/>
    <property type="evidence" value="ECO:0007669"/>
    <property type="project" value="UniProtKB-SubCell"/>
</dbReference>